<dbReference type="InterPro" id="IPR025649">
    <property type="entry name" value="DUF4360"/>
</dbReference>
<accession>A0ABV1M576</accession>
<feature type="chain" id="PRO_5045414166" evidence="1">
    <location>
        <begin position="24"/>
        <end position="197"/>
    </location>
</feature>
<proteinExistence type="predicted"/>
<organism evidence="2 3">
    <name type="scientific">Vogesella oryzagri</name>
    <dbReference type="NCBI Taxonomy" id="3160864"/>
    <lineage>
        <taxon>Bacteria</taxon>
        <taxon>Pseudomonadati</taxon>
        <taxon>Pseudomonadota</taxon>
        <taxon>Betaproteobacteria</taxon>
        <taxon>Neisseriales</taxon>
        <taxon>Chromobacteriaceae</taxon>
        <taxon>Vogesella</taxon>
    </lineage>
</organism>
<name>A0ABV1M576_9NEIS</name>
<dbReference type="Pfam" id="PF14273">
    <property type="entry name" value="DUF4360"/>
    <property type="match status" value="1"/>
</dbReference>
<feature type="signal peptide" evidence="1">
    <location>
        <begin position="1"/>
        <end position="23"/>
    </location>
</feature>
<dbReference type="Proteomes" id="UP001433638">
    <property type="component" value="Unassembled WGS sequence"/>
</dbReference>
<evidence type="ECO:0000313" key="2">
    <source>
        <dbReference type="EMBL" id="MEQ6290500.1"/>
    </source>
</evidence>
<reference evidence="2" key="1">
    <citation type="submission" date="2024-06" db="EMBL/GenBank/DDBJ databases">
        <title>Genome sequence of Vogesella sp. MAHUQ-64.</title>
        <authorList>
            <person name="Huq M.A."/>
        </authorList>
    </citation>
    <scope>NUCLEOTIDE SEQUENCE</scope>
    <source>
        <strain evidence="2">MAHUQ-64</strain>
    </source>
</reference>
<dbReference type="EMBL" id="JBEFLD010000004">
    <property type="protein sequence ID" value="MEQ6290500.1"/>
    <property type="molecule type" value="Genomic_DNA"/>
</dbReference>
<evidence type="ECO:0000256" key="1">
    <source>
        <dbReference type="SAM" id="SignalP"/>
    </source>
</evidence>
<keyword evidence="1" id="KW-0732">Signal</keyword>
<evidence type="ECO:0000313" key="3">
    <source>
        <dbReference type="Proteomes" id="UP001433638"/>
    </source>
</evidence>
<keyword evidence="3" id="KW-1185">Reference proteome</keyword>
<dbReference type="RefSeq" id="WP_349586051.1">
    <property type="nucleotide sequence ID" value="NZ_JBEFLD010000004.1"/>
</dbReference>
<sequence length="197" mass="21062">MTWMLRSLCACACAWLLCLPAAAQESNGCPEGSYSVVTSPDGTTLSILFSQFNIASRMNALSGAQRKVCHIASPLNLPAAHSIGVYKVDYRGFAKLAAKQEAGLAVQYFLGPHDNEHGRVFKRKIKGPHENDYLFTENIGAGQMKRVGCGATAMLDVSIELSLDGDRRAGEALASLDTTDAAPGAALVYHLNLKKCT</sequence>
<gene>
    <name evidence="2" type="ORF">ABNW52_07720</name>
</gene>
<comment type="caution">
    <text evidence="2">The sequence shown here is derived from an EMBL/GenBank/DDBJ whole genome shotgun (WGS) entry which is preliminary data.</text>
</comment>
<dbReference type="PANTHER" id="PTHR38847">
    <property type="match status" value="1"/>
</dbReference>
<protein>
    <submittedName>
        <fullName evidence="2">DUF4360 domain-containing protein</fullName>
    </submittedName>
</protein>
<dbReference type="PANTHER" id="PTHR38847:SF1">
    <property type="entry name" value="PSEUDOURIDINE SYNTHASE RSUA_RLUA-LIKE DOMAIN-CONTAINING PROTEIN"/>
    <property type="match status" value="1"/>
</dbReference>